<evidence type="ECO:0000256" key="1">
    <source>
        <dbReference type="ARBA" id="ARBA00022679"/>
    </source>
</evidence>
<dbReference type="STRING" id="634771.SAMN04488128_10238"/>
<evidence type="ECO:0000313" key="9">
    <source>
        <dbReference type="Proteomes" id="UP000190367"/>
    </source>
</evidence>
<keyword evidence="5" id="KW-0175">Coiled coil</keyword>
<evidence type="ECO:0000313" key="8">
    <source>
        <dbReference type="EMBL" id="SJZ95947.1"/>
    </source>
</evidence>
<sequence>MRPSNIILLILFGSLWACTSYREHPQPMAAPTLEKGESFFNKNNDSAFYYFNLVATTATDSLEVAMAYTYMGIIQAYEGDHYGGQESLLKSLNYLDEHKEKDQECLSSNYHGLGNICLNLKNYEAAIDYYRKALTLLKEPGDQAIAQNGIALTYQKKGDYDQAIDIYKSLLAKSEGDKKEYARVLSNYARAKWLKDSTYPAGPELQQALKIRRDSNDIWGLNASYAHLSDYYSQSLPDSALYYAGKRYDKAREMNSPDDEVEALSKLITLSPTNLLKPYFIRYQYLTDSIQTAKNAAKNQFALIRYEAAKNKADNLQLQKDNAQRKTQLVIQRFLLAITVLFFLIAGIVLILRYRRRQQQIEMASRQAIQEHQLKTSQKVHDVVANGLYRIMTDLEYKAAMDKEDLLDKIELLYERSRDISYETPTRSNVPFYVKTDNLLTSFGSDDVKVLIVGNGPVLWDQVDMQTQHEVEHILQELMVNMKKHSRADSVMIKFERQNGQVQIIYTDNGVGIPPQVKYGNGLRNTENRIRSIGGRYIFEHPVKGAKIHISFPIDHSS</sequence>
<feature type="transmembrane region" description="Helical" evidence="6">
    <location>
        <begin position="334"/>
        <end position="354"/>
    </location>
</feature>
<dbReference type="Gene3D" id="1.25.40.10">
    <property type="entry name" value="Tetratricopeptide repeat domain"/>
    <property type="match status" value="2"/>
</dbReference>
<proteinExistence type="predicted"/>
<protein>
    <submittedName>
        <fullName evidence="8">Histidine kinase-, DNA gyrase B-, and HSP90-like ATPase</fullName>
    </submittedName>
</protein>
<keyword evidence="1" id="KW-0808">Transferase</keyword>
<dbReference type="SUPFAM" id="SSF48452">
    <property type="entry name" value="TPR-like"/>
    <property type="match status" value="1"/>
</dbReference>
<dbReference type="PROSITE" id="PS50005">
    <property type="entry name" value="TPR"/>
    <property type="match status" value="2"/>
</dbReference>
<dbReference type="SMART" id="SM00028">
    <property type="entry name" value="TPR"/>
    <property type="match status" value="3"/>
</dbReference>
<keyword evidence="2 8" id="KW-0418">Kinase</keyword>
<dbReference type="Gene3D" id="3.30.565.10">
    <property type="entry name" value="Histidine kinase-like ATPase, C-terminal domain"/>
    <property type="match status" value="1"/>
</dbReference>
<feature type="domain" description="Histidine kinase/HSP90-like ATPase" evidence="7">
    <location>
        <begin position="466"/>
        <end position="556"/>
    </location>
</feature>
<keyword evidence="6" id="KW-0812">Transmembrane</keyword>
<accession>A0A1T4PX79</accession>
<dbReference type="RefSeq" id="WP_143312861.1">
    <property type="nucleotide sequence ID" value="NZ_FUWZ01000002.1"/>
</dbReference>
<keyword evidence="6" id="KW-1133">Transmembrane helix</keyword>
<dbReference type="InterPro" id="IPR036890">
    <property type="entry name" value="HATPase_C_sf"/>
</dbReference>
<dbReference type="Proteomes" id="UP000190367">
    <property type="component" value="Unassembled WGS sequence"/>
</dbReference>
<dbReference type="AlphaFoldDB" id="A0A1T4PX79"/>
<feature type="coiled-coil region" evidence="5">
    <location>
        <begin position="299"/>
        <end position="326"/>
    </location>
</feature>
<dbReference type="Pfam" id="PF02518">
    <property type="entry name" value="HATPase_c"/>
    <property type="match status" value="1"/>
</dbReference>
<feature type="repeat" description="TPR" evidence="4">
    <location>
        <begin position="107"/>
        <end position="140"/>
    </location>
</feature>
<dbReference type="InterPro" id="IPR050482">
    <property type="entry name" value="Sensor_HK_TwoCompSys"/>
</dbReference>
<dbReference type="InterPro" id="IPR019734">
    <property type="entry name" value="TPR_rpt"/>
</dbReference>
<dbReference type="PANTHER" id="PTHR24421:SF60">
    <property type="entry name" value="SENSOR HISTIDINE KINASE COMP"/>
    <property type="match status" value="1"/>
</dbReference>
<dbReference type="InterPro" id="IPR011990">
    <property type="entry name" value="TPR-like_helical_dom_sf"/>
</dbReference>
<dbReference type="InterPro" id="IPR003594">
    <property type="entry name" value="HATPase_dom"/>
</dbReference>
<evidence type="ECO:0000256" key="5">
    <source>
        <dbReference type="SAM" id="Coils"/>
    </source>
</evidence>
<name>A0A1T4PX79_9BACT</name>
<feature type="repeat" description="TPR" evidence="4">
    <location>
        <begin position="144"/>
        <end position="177"/>
    </location>
</feature>
<evidence type="ECO:0000256" key="4">
    <source>
        <dbReference type="PROSITE-ProRule" id="PRU00339"/>
    </source>
</evidence>
<reference evidence="9" key="1">
    <citation type="submission" date="2017-02" db="EMBL/GenBank/DDBJ databases">
        <authorList>
            <person name="Varghese N."/>
            <person name="Submissions S."/>
        </authorList>
    </citation>
    <scope>NUCLEOTIDE SEQUENCE [LARGE SCALE GENOMIC DNA]</scope>
    <source>
        <strain evidence="9">DSM 22224</strain>
    </source>
</reference>
<evidence type="ECO:0000259" key="7">
    <source>
        <dbReference type="SMART" id="SM00387"/>
    </source>
</evidence>
<evidence type="ECO:0000256" key="2">
    <source>
        <dbReference type="ARBA" id="ARBA00022777"/>
    </source>
</evidence>
<gene>
    <name evidence="8" type="ORF">SAMN04488128_10238</name>
</gene>
<dbReference type="Pfam" id="PF13424">
    <property type="entry name" value="TPR_12"/>
    <property type="match status" value="1"/>
</dbReference>
<keyword evidence="4" id="KW-0802">TPR repeat</keyword>
<dbReference type="OrthoDB" id="943406at2"/>
<dbReference type="EMBL" id="FUWZ01000002">
    <property type="protein sequence ID" value="SJZ95947.1"/>
    <property type="molecule type" value="Genomic_DNA"/>
</dbReference>
<evidence type="ECO:0000256" key="6">
    <source>
        <dbReference type="SAM" id="Phobius"/>
    </source>
</evidence>
<evidence type="ECO:0000256" key="3">
    <source>
        <dbReference type="ARBA" id="ARBA00023012"/>
    </source>
</evidence>
<dbReference type="GO" id="GO:0016301">
    <property type="term" value="F:kinase activity"/>
    <property type="evidence" value="ECO:0007669"/>
    <property type="project" value="UniProtKB-KW"/>
</dbReference>
<dbReference type="SMART" id="SM00387">
    <property type="entry name" value="HATPase_c"/>
    <property type="match status" value="1"/>
</dbReference>
<keyword evidence="6" id="KW-0472">Membrane</keyword>
<dbReference type="Pfam" id="PF13176">
    <property type="entry name" value="TPR_7"/>
    <property type="match status" value="1"/>
</dbReference>
<organism evidence="8 9">
    <name type="scientific">Chitinophaga eiseniae</name>
    <dbReference type="NCBI Taxonomy" id="634771"/>
    <lineage>
        <taxon>Bacteria</taxon>
        <taxon>Pseudomonadati</taxon>
        <taxon>Bacteroidota</taxon>
        <taxon>Chitinophagia</taxon>
        <taxon>Chitinophagales</taxon>
        <taxon>Chitinophagaceae</taxon>
        <taxon>Chitinophaga</taxon>
    </lineage>
</organism>
<keyword evidence="3" id="KW-0902">Two-component regulatory system</keyword>
<dbReference type="PANTHER" id="PTHR24421">
    <property type="entry name" value="NITRATE/NITRITE SENSOR PROTEIN NARX-RELATED"/>
    <property type="match status" value="1"/>
</dbReference>
<dbReference type="GO" id="GO:0000160">
    <property type="term" value="P:phosphorelay signal transduction system"/>
    <property type="evidence" value="ECO:0007669"/>
    <property type="project" value="UniProtKB-KW"/>
</dbReference>
<keyword evidence="9" id="KW-1185">Reference proteome</keyword>
<dbReference type="SUPFAM" id="SSF55874">
    <property type="entry name" value="ATPase domain of HSP90 chaperone/DNA topoisomerase II/histidine kinase"/>
    <property type="match status" value="1"/>
</dbReference>
<dbReference type="CDD" id="cd16917">
    <property type="entry name" value="HATPase_UhpB-NarQ-NarX-like"/>
    <property type="match status" value="1"/>
</dbReference>